<name>A0A512B9H7_9BACT</name>
<comment type="caution">
    <text evidence="2">The sequence shown here is derived from an EMBL/GenBank/DDBJ whole genome shotgun (WGS) entry which is preliminary data.</text>
</comment>
<gene>
    <name evidence="2" type="ORF">SAE01_11100</name>
</gene>
<evidence type="ECO:0000313" key="3">
    <source>
        <dbReference type="Proteomes" id="UP000321513"/>
    </source>
</evidence>
<keyword evidence="1" id="KW-1133">Transmembrane helix</keyword>
<proteinExistence type="predicted"/>
<reference evidence="2 3" key="1">
    <citation type="submission" date="2019-07" db="EMBL/GenBank/DDBJ databases">
        <title>Whole genome shotgun sequence of Segetibacter aerophilus NBRC 106135.</title>
        <authorList>
            <person name="Hosoyama A."/>
            <person name="Uohara A."/>
            <person name="Ohji S."/>
            <person name="Ichikawa N."/>
        </authorList>
    </citation>
    <scope>NUCLEOTIDE SEQUENCE [LARGE SCALE GENOMIC DNA]</scope>
    <source>
        <strain evidence="2 3">NBRC 106135</strain>
    </source>
</reference>
<organism evidence="2 3">
    <name type="scientific">Segetibacter aerophilus</name>
    <dbReference type="NCBI Taxonomy" id="670293"/>
    <lineage>
        <taxon>Bacteria</taxon>
        <taxon>Pseudomonadati</taxon>
        <taxon>Bacteroidota</taxon>
        <taxon>Chitinophagia</taxon>
        <taxon>Chitinophagales</taxon>
        <taxon>Chitinophagaceae</taxon>
        <taxon>Segetibacter</taxon>
    </lineage>
</organism>
<sequence length="186" mass="21273">MKKAIIGAIVGAIILFGWQAVSHMFMHHQESAYRQVENQEKVIQALAGMFKEDGQYLVPRSNPKSSQEEMAKFDEGRQGKPFAIVTYHTADKSNMGMSAIRSFTTAFLSVLIFIWLLGKNRGSFATIFLKTIGLAILIFIFVYYNSNIWLQTPWDVIRPELIDLLAAWGLTGIWLGWWLNKGRERR</sequence>
<keyword evidence="1" id="KW-0472">Membrane</keyword>
<keyword evidence="1" id="KW-0812">Transmembrane</keyword>
<protein>
    <submittedName>
        <fullName evidence="2">Uncharacterized protein</fullName>
    </submittedName>
</protein>
<evidence type="ECO:0000313" key="2">
    <source>
        <dbReference type="EMBL" id="GEO08614.1"/>
    </source>
</evidence>
<feature type="transmembrane region" description="Helical" evidence="1">
    <location>
        <begin position="164"/>
        <end position="180"/>
    </location>
</feature>
<dbReference type="OrthoDB" id="663225at2"/>
<feature type="transmembrane region" description="Helical" evidence="1">
    <location>
        <begin position="99"/>
        <end position="117"/>
    </location>
</feature>
<dbReference type="AlphaFoldDB" id="A0A512B9H7"/>
<dbReference type="RefSeq" id="WP_147202667.1">
    <property type="nucleotide sequence ID" value="NZ_BJYT01000002.1"/>
</dbReference>
<keyword evidence="3" id="KW-1185">Reference proteome</keyword>
<accession>A0A512B9H7</accession>
<feature type="transmembrane region" description="Helical" evidence="1">
    <location>
        <begin position="124"/>
        <end position="144"/>
    </location>
</feature>
<evidence type="ECO:0000256" key="1">
    <source>
        <dbReference type="SAM" id="Phobius"/>
    </source>
</evidence>
<dbReference type="Proteomes" id="UP000321513">
    <property type="component" value="Unassembled WGS sequence"/>
</dbReference>
<dbReference type="EMBL" id="BJYT01000002">
    <property type="protein sequence ID" value="GEO08614.1"/>
    <property type="molecule type" value="Genomic_DNA"/>
</dbReference>